<evidence type="ECO:0000256" key="7">
    <source>
        <dbReference type="ARBA" id="ARBA00023119"/>
    </source>
</evidence>
<dbReference type="AlphaFoldDB" id="A0A8C5X819"/>
<dbReference type="SMART" id="SM00111">
    <property type="entry name" value="C4"/>
    <property type="match status" value="2"/>
</dbReference>
<protein>
    <recommendedName>
        <fullName evidence="10">Collagen IV NC1 domain-containing protein</fullName>
    </recommendedName>
</protein>
<dbReference type="Gene3D" id="2.170.240.10">
    <property type="entry name" value="Collagen IV, non-collagenous"/>
    <property type="match status" value="1"/>
</dbReference>
<dbReference type="GO" id="GO:0005604">
    <property type="term" value="C:basement membrane"/>
    <property type="evidence" value="ECO:0007669"/>
    <property type="project" value="UniProtKB-SubCell"/>
</dbReference>
<feature type="region of interest" description="Disordered" evidence="9">
    <location>
        <begin position="124"/>
        <end position="158"/>
    </location>
</feature>
<dbReference type="InterPro" id="IPR008160">
    <property type="entry name" value="Collagen"/>
</dbReference>
<comment type="subcellular location">
    <subcellularLocation>
        <location evidence="2">Secreted</location>
        <location evidence="2">Extracellular space</location>
        <location evidence="2">Extracellular matrix</location>
        <location evidence="2">Basement membrane</location>
    </subcellularLocation>
</comment>
<keyword evidence="6" id="KW-0084">Basement membrane</keyword>
<dbReference type="Pfam" id="PF01413">
    <property type="entry name" value="C4"/>
    <property type="match status" value="2"/>
</dbReference>
<evidence type="ECO:0000256" key="2">
    <source>
        <dbReference type="ARBA" id="ARBA00004302"/>
    </source>
</evidence>
<evidence type="ECO:0000256" key="9">
    <source>
        <dbReference type="SAM" id="MobiDB-lite"/>
    </source>
</evidence>
<comment type="function">
    <text evidence="1">Type IV collagen is the major structural component of glomerular basement membranes (GBM), forming a 'chicken-wire' meshwork together with laminins, proteoglycans and entactin/nidogen.</text>
</comment>
<dbReference type="PANTHER" id="PTHR14619">
    <property type="entry name" value="NEURON-DERIVED NEUROTROPHIC FACTOR"/>
    <property type="match status" value="1"/>
</dbReference>
<dbReference type="InterPro" id="IPR001442">
    <property type="entry name" value="Collagen_IV_NC"/>
</dbReference>
<keyword evidence="5" id="KW-0677">Repeat</keyword>
<dbReference type="Proteomes" id="UP000694560">
    <property type="component" value="Unplaced"/>
</dbReference>
<dbReference type="OrthoDB" id="10071882at2759"/>
<keyword evidence="4" id="KW-0272">Extracellular matrix</keyword>
<dbReference type="GO" id="GO:0005581">
    <property type="term" value="C:collagen trimer"/>
    <property type="evidence" value="ECO:0007669"/>
    <property type="project" value="UniProtKB-KW"/>
</dbReference>
<dbReference type="Ensembl" id="ENSMCST00000017858.1">
    <property type="protein sequence ID" value="ENSMCSP00000017419.1"/>
    <property type="gene ID" value="ENSMCSG00000012237.1"/>
</dbReference>
<dbReference type="PROSITE" id="PS51403">
    <property type="entry name" value="NC1_IV"/>
    <property type="match status" value="1"/>
</dbReference>
<proteinExistence type="predicted"/>
<evidence type="ECO:0000256" key="4">
    <source>
        <dbReference type="ARBA" id="ARBA00022530"/>
    </source>
</evidence>
<feature type="domain" description="Collagen IV NC1" evidence="10">
    <location>
        <begin position="190"/>
        <end position="415"/>
    </location>
</feature>
<dbReference type="FunFam" id="2.170.240.10:FF:000001">
    <property type="entry name" value="Collagen IV alpha 1 chain"/>
    <property type="match status" value="1"/>
</dbReference>
<dbReference type="InterPro" id="IPR019326">
    <property type="entry name" value="NDNF"/>
</dbReference>
<feature type="compositionally biased region" description="Low complexity" evidence="9">
    <location>
        <begin position="140"/>
        <end position="152"/>
    </location>
</feature>
<sequence>GPPGFPGLPGIQGPTGIFGVKGEKGNTGFRGTRGFPGKNGVPGLPGDQGDTGVMGFPGSRGVPGPKGFQGMTGFQGEPGDQVNRVVVKRPALCSYLLPLRNTMKGHPGNPGPPGETIFVRGDPGDMGIRGAPGNPGPRGPQGARGPPGSQGREGPKGMIRNEISSTFLQGPPGQTGVPGQPGPHIRSASGFLLVLHSQSDREPLCPQGMPKLWTGYSLLYLEGQEKAHNQDLGLAGSCLPVFNTMPFAYCNINQVCYYASRNDKSYWLSSAAPLPMVPLSEEEIQPYISRCAVCEAPAQAVALHSQDQSIPPCPLNWRSLWIGYSFLMHTGSGDQGGGQSLMSPGSCLEDFRSAPFIECQGQRGTCQFFANEYSFWLTTVMPELQFASAPLSGTLKEGQEQRKKISRCQVCLKHG</sequence>
<name>A0A8C5X819_9PASS</name>
<keyword evidence="12" id="KW-1185">Reference proteome</keyword>
<dbReference type="Pfam" id="PF01391">
    <property type="entry name" value="Collagen"/>
    <property type="match status" value="2"/>
</dbReference>
<dbReference type="SUPFAM" id="SSF56436">
    <property type="entry name" value="C-type lectin-like"/>
    <property type="match status" value="2"/>
</dbReference>
<evidence type="ECO:0000256" key="8">
    <source>
        <dbReference type="ARBA" id="ARBA00023157"/>
    </source>
</evidence>
<keyword evidence="8" id="KW-1015">Disulfide bond</keyword>
<dbReference type="InterPro" id="IPR016187">
    <property type="entry name" value="CTDL_fold"/>
</dbReference>
<evidence type="ECO:0000313" key="12">
    <source>
        <dbReference type="Proteomes" id="UP000694560"/>
    </source>
</evidence>
<reference evidence="11" key="1">
    <citation type="submission" date="2025-08" db="UniProtKB">
        <authorList>
            <consortium name="Ensembl"/>
        </authorList>
    </citation>
    <scope>IDENTIFICATION</scope>
</reference>
<evidence type="ECO:0000256" key="5">
    <source>
        <dbReference type="ARBA" id="ARBA00022737"/>
    </source>
</evidence>
<reference evidence="11" key="2">
    <citation type="submission" date="2025-09" db="UniProtKB">
        <authorList>
            <consortium name="Ensembl"/>
        </authorList>
    </citation>
    <scope>IDENTIFICATION</scope>
</reference>
<organism evidence="11 12">
    <name type="scientific">Malurus cyaneus samueli</name>
    <dbReference type="NCBI Taxonomy" id="2593467"/>
    <lineage>
        <taxon>Eukaryota</taxon>
        <taxon>Metazoa</taxon>
        <taxon>Chordata</taxon>
        <taxon>Craniata</taxon>
        <taxon>Vertebrata</taxon>
        <taxon>Euteleostomi</taxon>
        <taxon>Archelosauria</taxon>
        <taxon>Archosauria</taxon>
        <taxon>Dinosauria</taxon>
        <taxon>Saurischia</taxon>
        <taxon>Theropoda</taxon>
        <taxon>Coelurosauria</taxon>
        <taxon>Aves</taxon>
        <taxon>Neognathae</taxon>
        <taxon>Neoaves</taxon>
        <taxon>Telluraves</taxon>
        <taxon>Australaves</taxon>
        <taxon>Passeriformes</taxon>
        <taxon>Meliphagoidea</taxon>
        <taxon>Maluridae</taxon>
        <taxon>Malurus</taxon>
    </lineage>
</organism>
<keyword evidence="3" id="KW-0964">Secreted</keyword>
<dbReference type="InterPro" id="IPR036954">
    <property type="entry name" value="Collagen_IV_NC_sf"/>
</dbReference>
<evidence type="ECO:0000313" key="11">
    <source>
        <dbReference type="Ensembl" id="ENSMCSP00000017419.1"/>
    </source>
</evidence>
<evidence type="ECO:0000256" key="1">
    <source>
        <dbReference type="ARBA" id="ARBA00003696"/>
    </source>
</evidence>
<evidence type="ECO:0000256" key="3">
    <source>
        <dbReference type="ARBA" id="ARBA00022525"/>
    </source>
</evidence>
<keyword evidence="7" id="KW-0176">Collagen</keyword>
<dbReference type="GO" id="GO:0005201">
    <property type="term" value="F:extracellular matrix structural constituent"/>
    <property type="evidence" value="ECO:0007669"/>
    <property type="project" value="InterPro"/>
</dbReference>
<accession>A0A8C5X819</accession>
<evidence type="ECO:0000256" key="6">
    <source>
        <dbReference type="ARBA" id="ARBA00022869"/>
    </source>
</evidence>
<evidence type="ECO:0000259" key="10">
    <source>
        <dbReference type="PROSITE" id="PS51403"/>
    </source>
</evidence>
<dbReference type="PANTHER" id="PTHR14619:SF8">
    <property type="entry name" value="COLLAGEN TYPE IV ALPHA 4 CHAIN"/>
    <property type="match status" value="1"/>
</dbReference>